<feature type="transmembrane region" description="Helical" evidence="9">
    <location>
        <begin position="12"/>
        <end position="35"/>
    </location>
</feature>
<keyword evidence="9" id="KW-0812">Transmembrane</keyword>
<proteinExistence type="predicted"/>
<dbReference type="PANTHER" id="PTHR15822:SF4">
    <property type="entry name" value="TYROSYL-DNA PHOSPHODIESTERASE 2"/>
    <property type="match status" value="1"/>
</dbReference>
<dbReference type="Pfam" id="PF03372">
    <property type="entry name" value="Exo_endo_phos"/>
    <property type="match status" value="1"/>
</dbReference>
<dbReference type="InterPro" id="IPR036691">
    <property type="entry name" value="Endo/exonu/phosph_ase_sf"/>
</dbReference>
<reference evidence="11 12" key="1">
    <citation type="journal article" date="2021" name="Int. J. Syst. Evol. Microbiol.">
        <title>Streptococcus vicugnae sp. nov., isolated from faeces of alpacas (Vicugna pacos) and cattle (Bos taurus), Streptococcus zalophi sp. nov., and Streptococcus pacificus sp. nov., isolated from respiratory tract of California sea lions (Zalophus californianus).</title>
        <authorList>
            <person name="Volokhov D.V."/>
            <person name="Zagorodnyaya T.A."/>
            <person name="Shen Z."/>
            <person name="Blom J."/>
            <person name="Furtak V.A."/>
            <person name="Eisenberg T."/>
            <person name="Fan P."/>
            <person name="Jeong K.C."/>
            <person name="Gao Y."/>
            <person name="Zhang S."/>
            <person name="Amselle M."/>
        </authorList>
    </citation>
    <scope>NUCLEOTIDE SEQUENCE [LARGE SCALE GENOMIC DNA]</scope>
    <source>
        <strain evidence="12">CSL7508-lung</strain>
    </source>
</reference>
<evidence type="ECO:0000313" key="11">
    <source>
        <dbReference type="EMBL" id="MBJ8349476.1"/>
    </source>
</evidence>
<keyword evidence="7" id="KW-0460">Magnesium</keyword>
<keyword evidence="9" id="KW-0472">Membrane</keyword>
<keyword evidence="9" id="KW-1133">Transmembrane helix</keyword>
<sequence length="361" mass="40896">MKKERSLIKSVLKIIGVIISLAISAFVGLVLFLTVTEFKPNDVTVIPLEKTVEKTVPKNKELTIVSFNMGFAGMGKESDFFMDGGKQVFPKDKELVEKNLDGISEILQTIDADFTLLQEVDLDSRRSYNINEQDYLTEQVFHSPSLFAANYKAAFVPVPFPPLGKMHSGLLTNSRYDVGEANRVSLTVPFKWPVRLANLKRCLLTTRLPIEGSDKELVLVNLHLEAYDDTGGRETQTRELINLMKEEYEKGNYVIAGGDFNQSLFPLEELPFELSEDIWKPGVLDESILPDGYQLLRDETLTPSCRSLHEVYDPSSKDMAYYIIDGFIATPNITVNQVETYQQNFEYSDHNPIVLNFMLKD</sequence>
<evidence type="ECO:0000256" key="8">
    <source>
        <dbReference type="ARBA" id="ARBA00023204"/>
    </source>
</evidence>
<dbReference type="GO" id="GO:0046872">
    <property type="term" value="F:metal ion binding"/>
    <property type="evidence" value="ECO:0007669"/>
    <property type="project" value="UniProtKB-KW"/>
</dbReference>
<dbReference type="GO" id="GO:0006281">
    <property type="term" value="P:DNA repair"/>
    <property type="evidence" value="ECO:0007669"/>
    <property type="project" value="UniProtKB-KW"/>
</dbReference>
<dbReference type="PANTHER" id="PTHR15822">
    <property type="entry name" value="TRAF AND TNF RECEPTOR-ASSOCIATED PROTEIN"/>
    <property type="match status" value="1"/>
</dbReference>
<evidence type="ECO:0000256" key="1">
    <source>
        <dbReference type="ARBA" id="ARBA00001936"/>
    </source>
</evidence>
<name>A0A934P9M8_9STRE</name>
<evidence type="ECO:0000313" key="12">
    <source>
        <dbReference type="Proteomes" id="UP000644875"/>
    </source>
</evidence>
<protein>
    <submittedName>
        <fullName evidence="11">Endonuclease</fullName>
    </submittedName>
</protein>
<dbReference type="GO" id="GO:0004519">
    <property type="term" value="F:endonuclease activity"/>
    <property type="evidence" value="ECO:0007669"/>
    <property type="project" value="UniProtKB-KW"/>
</dbReference>
<keyword evidence="4" id="KW-0479">Metal-binding</keyword>
<evidence type="ECO:0000256" key="5">
    <source>
        <dbReference type="ARBA" id="ARBA00022763"/>
    </source>
</evidence>
<dbReference type="AlphaFoldDB" id="A0A934P9M8"/>
<keyword evidence="12" id="KW-1185">Reference proteome</keyword>
<dbReference type="RefSeq" id="WP_199567401.1">
    <property type="nucleotide sequence ID" value="NZ_JAENBP010000002.1"/>
</dbReference>
<feature type="domain" description="Endonuclease/exonuclease/phosphatase" evidence="10">
    <location>
        <begin position="67"/>
        <end position="262"/>
    </location>
</feature>
<accession>A0A934P9M8</accession>
<evidence type="ECO:0000256" key="7">
    <source>
        <dbReference type="ARBA" id="ARBA00022842"/>
    </source>
</evidence>
<keyword evidence="5" id="KW-0227">DNA damage</keyword>
<dbReference type="Proteomes" id="UP000644875">
    <property type="component" value="Unassembled WGS sequence"/>
</dbReference>
<keyword evidence="8" id="KW-0234">DNA repair</keyword>
<dbReference type="EMBL" id="JAENBP010000002">
    <property type="protein sequence ID" value="MBJ8349476.1"/>
    <property type="molecule type" value="Genomic_DNA"/>
</dbReference>
<comment type="caution">
    <text evidence="11">The sequence shown here is derived from an EMBL/GenBank/DDBJ whole genome shotgun (WGS) entry which is preliminary data.</text>
</comment>
<dbReference type="InterPro" id="IPR051547">
    <property type="entry name" value="TDP2-like"/>
</dbReference>
<dbReference type="GO" id="GO:0016787">
    <property type="term" value="F:hydrolase activity"/>
    <property type="evidence" value="ECO:0007669"/>
    <property type="project" value="UniProtKB-KW"/>
</dbReference>
<dbReference type="SUPFAM" id="SSF56219">
    <property type="entry name" value="DNase I-like"/>
    <property type="match status" value="1"/>
</dbReference>
<gene>
    <name evidence="11" type="ORF">JHK64_02355</name>
</gene>
<evidence type="ECO:0000259" key="10">
    <source>
        <dbReference type="Pfam" id="PF03372"/>
    </source>
</evidence>
<dbReference type="InterPro" id="IPR005135">
    <property type="entry name" value="Endo/exonuclease/phosphatase"/>
</dbReference>
<organism evidence="11 12">
    <name type="scientific">Streptococcus zalophi</name>
    <dbReference type="NCBI Taxonomy" id="640031"/>
    <lineage>
        <taxon>Bacteria</taxon>
        <taxon>Bacillati</taxon>
        <taxon>Bacillota</taxon>
        <taxon>Bacilli</taxon>
        <taxon>Lactobacillales</taxon>
        <taxon>Streptococcaceae</taxon>
        <taxon>Streptococcus</taxon>
    </lineage>
</organism>
<dbReference type="Gene3D" id="3.60.10.10">
    <property type="entry name" value="Endonuclease/exonuclease/phosphatase"/>
    <property type="match status" value="1"/>
</dbReference>
<evidence type="ECO:0000256" key="9">
    <source>
        <dbReference type="SAM" id="Phobius"/>
    </source>
</evidence>
<evidence type="ECO:0000256" key="6">
    <source>
        <dbReference type="ARBA" id="ARBA00022801"/>
    </source>
</evidence>
<comment type="cofactor">
    <cofactor evidence="2">
        <name>Mg(2+)</name>
        <dbReference type="ChEBI" id="CHEBI:18420"/>
    </cofactor>
</comment>
<keyword evidence="3" id="KW-0540">Nuclease</keyword>
<comment type="cofactor">
    <cofactor evidence="1">
        <name>Mn(2+)</name>
        <dbReference type="ChEBI" id="CHEBI:29035"/>
    </cofactor>
</comment>
<evidence type="ECO:0000256" key="2">
    <source>
        <dbReference type="ARBA" id="ARBA00001946"/>
    </source>
</evidence>
<keyword evidence="6" id="KW-0378">Hydrolase</keyword>
<evidence type="ECO:0000256" key="3">
    <source>
        <dbReference type="ARBA" id="ARBA00022722"/>
    </source>
</evidence>
<keyword evidence="11" id="KW-0255">Endonuclease</keyword>
<evidence type="ECO:0000256" key="4">
    <source>
        <dbReference type="ARBA" id="ARBA00022723"/>
    </source>
</evidence>